<protein>
    <submittedName>
        <fullName evidence="1">Uncharacterized protein</fullName>
    </submittedName>
</protein>
<reference evidence="1" key="1">
    <citation type="submission" date="2015-04" db="UniProtKB">
        <authorList>
            <consortium name="EnsemblPlants"/>
        </authorList>
    </citation>
    <scope>IDENTIFICATION</scope>
</reference>
<reference evidence="1" key="2">
    <citation type="submission" date="2018-05" db="EMBL/GenBank/DDBJ databases">
        <title>OgluRS3 (Oryza glumaepatula Reference Sequence Version 3).</title>
        <authorList>
            <person name="Zhang J."/>
            <person name="Kudrna D."/>
            <person name="Lee S."/>
            <person name="Talag J."/>
            <person name="Welchert J."/>
            <person name="Wing R.A."/>
        </authorList>
    </citation>
    <scope>NUCLEOTIDE SEQUENCE [LARGE SCALE GENOMIC DNA]</scope>
</reference>
<organism evidence="1">
    <name type="scientific">Oryza glumipatula</name>
    <dbReference type="NCBI Taxonomy" id="40148"/>
    <lineage>
        <taxon>Eukaryota</taxon>
        <taxon>Viridiplantae</taxon>
        <taxon>Streptophyta</taxon>
        <taxon>Embryophyta</taxon>
        <taxon>Tracheophyta</taxon>
        <taxon>Spermatophyta</taxon>
        <taxon>Magnoliopsida</taxon>
        <taxon>Liliopsida</taxon>
        <taxon>Poales</taxon>
        <taxon>Poaceae</taxon>
        <taxon>BOP clade</taxon>
        <taxon>Oryzoideae</taxon>
        <taxon>Oryzeae</taxon>
        <taxon>Oryzinae</taxon>
        <taxon>Oryza</taxon>
    </lineage>
</organism>
<dbReference type="Proteomes" id="UP000026961">
    <property type="component" value="Chromosome 12"/>
</dbReference>
<dbReference type="Gramene" id="OGLUM12G04740.1">
    <property type="protein sequence ID" value="OGLUM12G04740.1"/>
    <property type="gene ID" value="OGLUM12G04740"/>
</dbReference>
<evidence type="ECO:0000313" key="1">
    <source>
        <dbReference type="EnsemblPlants" id="OGLUM12G04740.1"/>
    </source>
</evidence>
<evidence type="ECO:0000313" key="2">
    <source>
        <dbReference type="Proteomes" id="UP000026961"/>
    </source>
</evidence>
<dbReference type="HOGENOM" id="CLU_3109636_0_0_1"/>
<accession>A0A0E0BPH0</accession>
<proteinExistence type="predicted"/>
<name>A0A0E0BPH0_9ORYZ</name>
<keyword evidence="2" id="KW-1185">Reference proteome</keyword>
<sequence>MSKDCDTIQATSAGSYRFRSPTNTGSRARRRGRYSSWCCWLTPSQMTSWWI</sequence>
<dbReference type="AlphaFoldDB" id="A0A0E0BPH0"/>
<dbReference type="EnsemblPlants" id="OGLUM12G04740.1">
    <property type="protein sequence ID" value="OGLUM12G04740.1"/>
    <property type="gene ID" value="OGLUM12G04740"/>
</dbReference>